<evidence type="ECO:0000313" key="3">
    <source>
        <dbReference type="Proteomes" id="UP000539642"/>
    </source>
</evidence>
<proteinExistence type="predicted"/>
<feature type="transmembrane region" description="Helical" evidence="1">
    <location>
        <begin position="38"/>
        <end position="54"/>
    </location>
</feature>
<keyword evidence="1" id="KW-0812">Transmembrane</keyword>
<dbReference type="Proteomes" id="UP000539642">
    <property type="component" value="Unassembled WGS sequence"/>
</dbReference>
<protein>
    <submittedName>
        <fullName evidence="2">Uncharacterized protein</fullName>
    </submittedName>
</protein>
<evidence type="ECO:0000313" key="2">
    <source>
        <dbReference type="EMBL" id="MBB5349540.1"/>
    </source>
</evidence>
<dbReference type="AlphaFoldDB" id="A0A840V6K3"/>
<dbReference type="EMBL" id="JACHEO010000028">
    <property type="protein sequence ID" value="MBB5349540.1"/>
    <property type="molecule type" value="Genomic_DNA"/>
</dbReference>
<evidence type="ECO:0000256" key="1">
    <source>
        <dbReference type="SAM" id="Phobius"/>
    </source>
</evidence>
<name>A0A840V6K3_9BACT</name>
<dbReference type="RefSeq" id="WP_183352324.1">
    <property type="nucleotide sequence ID" value="NZ_JACHEO010000028.1"/>
</dbReference>
<organism evidence="2 3">
    <name type="scientific">Desulfoprunum benzoelyticum</name>
    <dbReference type="NCBI Taxonomy" id="1506996"/>
    <lineage>
        <taxon>Bacteria</taxon>
        <taxon>Pseudomonadati</taxon>
        <taxon>Thermodesulfobacteriota</taxon>
        <taxon>Desulfobulbia</taxon>
        <taxon>Desulfobulbales</taxon>
        <taxon>Desulfobulbaceae</taxon>
        <taxon>Desulfoprunum</taxon>
    </lineage>
</organism>
<reference evidence="2 3" key="1">
    <citation type="submission" date="2020-08" db="EMBL/GenBank/DDBJ databases">
        <title>Genomic Encyclopedia of Type Strains, Phase IV (KMG-IV): sequencing the most valuable type-strain genomes for metagenomic binning, comparative biology and taxonomic classification.</title>
        <authorList>
            <person name="Goeker M."/>
        </authorList>
    </citation>
    <scope>NUCLEOTIDE SEQUENCE [LARGE SCALE GENOMIC DNA]</scope>
    <source>
        <strain evidence="2 3">DSM 28570</strain>
    </source>
</reference>
<comment type="caution">
    <text evidence="2">The sequence shown here is derived from an EMBL/GenBank/DDBJ whole genome shotgun (WGS) entry which is preliminary data.</text>
</comment>
<keyword evidence="1" id="KW-0472">Membrane</keyword>
<gene>
    <name evidence="2" type="ORF">HNQ81_003296</name>
</gene>
<keyword evidence="1" id="KW-1133">Transmembrane helix</keyword>
<keyword evidence="3" id="KW-1185">Reference proteome</keyword>
<accession>A0A840V6K3</accession>
<sequence>MRDDDPADLDGDGEFDAIDMMMLEEQGNEGKKNSCGCSIFLLLSIITPTSVCVIKRMMS</sequence>